<dbReference type="RefSeq" id="WP_189254752.1">
    <property type="nucleotide sequence ID" value="NZ_BMRE01000013.1"/>
</dbReference>
<sequence>MIRFYWKALLKVMRTRFALLRQVPDAGYVSEWVLLTALLISAVLVVAGIFVAKIIAKANGIEL</sequence>
<name>A0ABQ2UIW0_9PSEU</name>
<evidence type="ECO:0000313" key="2">
    <source>
        <dbReference type="EMBL" id="GGU39731.1"/>
    </source>
</evidence>
<organism evidence="2 3">
    <name type="scientific">Lentzea flava</name>
    <dbReference type="NCBI Taxonomy" id="103732"/>
    <lineage>
        <taxon>Bacteria</taxon>
        <taxon>Bacillati</taxon>
        <taxon>Actinomycetota</taxon>
        <taxon>Actinomycetes</taxon>
        <taxon>Pseudonocardiales</taxon>
        <taxon>Pseudonocardiaceae</taxon>
        <taxon>Lentzea</taxon>
    </lineage>
</organism>
<dbReference type="Proteomes" id="UP000649573">
    <property type="component" value="Unassembled WGS sequence"/>
</dbReference>
<keyword evidence="1" id="KW-0812">Transmembrane</keyword>
<comment type="caution">
    <text evidence="2">The sequence shown here is derived from an EMBL/GenBank/DDBJ whole genome shotgun (WGS) entry which is preliminary data.</text>
</comment>
<gene>
    <name evidence="2" type="ORF">GCM10010178_35090</name>
</gene>
<feature type="transmembrane region" description="Helical" evidence="1">
    <location>
        <begin position="32"/>
        <end position="56"/>
    </location>
</feature>
<evidence type="ECO:0000256" key="1">
    <source>
        <dbReference type="SAM" id="Phobius"/>
    </source>
</evidence>
<reference evidence="3" key="1">
    <citation type="journal article" date="2019" name="Int. J. Syst. Evol. Microbiol.">
        <title>The Global Catalogue of Microorganisms (GCM) 10K type strain sequencing project: providing services to taxonomists for standard genome sequencing and annotation.</title>
        <authorList>
            <consortium name="The Broad Institute Genomics Platform"/>
            <consortium name="The Broad Institute Genome Sequencing Center for Infectious Disease"/>
            <person name="Wu L."/>
            <person name="Ma J."/>
        </authorList>
    </citation>
    <scope>NUCLEOTIDE SEQUENCE [LARGE SCALE GENOMIC DNA]</scope>
    <source>
        <strain evidence="3">JCM 3296</strain>
    </source>
</reference>
<keyword evidence="1" id="KW-0472">Membrane</keyword>
<keyword evidence="3" id="KW-1185">Reference proteome</keyword>
<keyword evidence="1" id="KW-1133">Transmembrane helix</keyword>
<proteinExistence type="predicted"/>
<protein>
    <submittedName>
        <fullName evidence="2">Uncharacterized protein</fullName>
    </submittedName>
</protein>
<dbReference type="EMBL" id="BMRE01000013">
    <property type="protein sequence ID" value="GGU39731.1"/>
    <property type="molecule type" value="Genomic_DNA"/>
</dbReference>
<accession>A0ABQ2UIW0</accession>
<evidence type="ECO:0000313" key="3">
    <source>
        <dbReference type="Proteomes" id="UP000649573"/>
    </source>
</evidence>